<evidence type="ECO:0000313" key="1">
    <source>
        <dbReference type="EMBL" id="SNS03282.1"/>
    </source>
</evidence>
<evidence type="ECO:0000313" key="2">
    <source>
        <dbReference type="Proteomes" id="UP000198480"/>
    </source>
</evidence>
<dbReference type="EMBL" id="FZOK01000002">
    <property type="protein sequence ID" value="SNS03282.1"/>
    <property type="molecule type" value="Genomic_DNA"/>
</dbReference>
<protein>
    <submittedName>
        <fullName evidence="1">Uncharacterized protein</fullName>
    </submittedName>
</protein>
<reference evidence="2" key="1">
    <citation type="submission" date="2017-06" db="EMBL/GenBank/DDBJ databases">
        <authorList>
            <person name="Varghese N."/>
            <person name="Submissions S."/>
        </authorList>
    </citation>
    <scope>NUCLEOTIDE SEQUENCE [LARGE SCALE GENOMIC DNA]</scope>
    <source>
        <strain evidence="2">5C</strain>
    </source>
</reference>
<organism evidence="1 2">
    <name type="scientific">Belliella buryatensis</name>
    <dbReference type="NCBI Taxonomy" id="1500549"/>
    <lineage>
        <taxon>Bacteria</taxon>
        <taxon>Pseudomonadati</taxon>
        <taxon>Bacteroidota</taxon>
        <taxon>Cytophagia</taxon>
        <taxon>Cytophagales</taxon>
        <taxon>Cyclobacteriaceae</taxon>
        <taxon>Belliella</taxon>
    </lineage>
</organism>
<keyword evidence="2" id="KW-1185">Reference proteome</keyword>
<sequence length="119" mass="14182">MVPFGEVSHEEKQRFMMDNPFYFKIYFDETRKLYLTLSSPPRPGSTEEDFHYVNYNTIHVTIFDKELNQLARITLPKKDIYNVGFSFVFSEGLWISYNSKNQDDESYIKGDLIRFNVID</sequence>
<dbReference type="AlphaFoldDB" id="A0A239B6H4"/>
<gene>
    <name evidence="1" type="ORF">SAMN06295967_102149</name>
</gene>
<dbReference type="Proteomes" id="UP000198480">
    <property type="component" value="Unassembled WGS sequence"/>
</dbReference>
<name>A0A239B6H4_9BACT</name>
<accession>A0A239B6H4</accession>
<proteinExistence type="predicted"/>